<evidence type="ECO:0000313" key="1">
    <source>
        <dbReference type="EMBL" id="EJW94031.1"/>
    </source>
</evidence>
<gene>
    <name evidence="1" type="ORF">EVA_17861</name>
</gene>
<comment type="caution">
    <text evidence="1">The sequence shown here is derived from an EMBL/GenBank/DDBJ whole genome shotgun (WGS) entry which is preliminary data.</text>
</comment>
<protein>
    <submittedName>
        <fullName evidence="1">Uncharacterized protein</fullName>
    </submittedName>
</protein>
<name>J9FGL9_9ZZZZ</name>
<organism evidence="1">
    <name type="scientific">gut metagenome</name>
    <dbReference type="NCBI Taxonomy" id="749906"/>
    <lineage>
        <taxon>unclassified sequences</taxon>
        <taxon>metagenomes</taxon>
        <taxon>organismal metagenomes</taxon>
    </lineage>
</organism>
<proteinExistence type="predicted"/>
<sequence length="30" mass="3144">ADICDSCLPFYGNVADDGTFSFISEGILCA</sequence>
<accession>J9FGL9</accession>
<dbReference type="AlphaFoldDB" id="J9FGL9"/>
<feature type="non-terminal residue" evidence="1">
    <location>
        <position position="1"/>
    </location>
</feature>
<dbReference type="EMBL" id="AMCI01006616">
    <property type="protein sequence ID" value="EJW94031.1"/>
    <property type="molecule type" value="Genomic_DNA"/>
</dbReference>
<reference evidence="1" key="1">
    <citation type="journal article" date="2012" name="PLoS ONE">
        <title>Gene sets for utilization of primary and secondary nutrition supplies in the distal gut of endangered iberian lynx.</title>
        <authorList>
            <person name="Alcaide M."/>
            <person name="Messina E."/>
            <person name="Richter M."/>
            <person name="Bargiela R."/>
            <person name="Peplies J."/>
            <person name="Huws S.A."/>
            <person name="Newbold C.J."/>
            <person name="Golyshin P.N."/>
            <person name="Simon M.A."/>
            <person name="Lopez G."/>
            <person name="Yakimov M.M."/>
            <person name="Ferrer M."/>
        </authorList>
    </citation>
    <scope>NUCLEOTIDE SEQUENCE</scope>
</reference>